<accession>A0A059FTR7</accession>
<dbReference type="eggNOG" id="COG1024">
    <property type="taxonomic scope" value="Bacteria"/>
</dbReference>
<reference evidence="7 8" key="1">
    <citation type="journal article" date="2014" name="Antonie Van Leeuwenhoek">
        <title>Hyphomonas beringensis sp. nov. and Hyphomonas chukchiensis sp. nov., isolated from surface seawater of the Bering Sea and Chukchi Sea.</title>
        <authorList>
            <person name="Li C."/>
            <person name="Lai Q."/>
            <person name="Li G."/>
            <person name="Dong C."/>
            <person name="Wang J."/>
            <person name="Liao Y."/>
            <person name="Shao Z."/>
        </authorList>
    </citation>
    <scope>NUCLEOTIDE SEQUENCE [LARGE SCALE GENOMIC DNA]</scope>
    <source>
        <strain evidence="7 8">MHS-2</strain>
    </source>
</reference>
<sequence>MSDRISVTIDKGVADVRLTRADKMNALDNAMFEALVTTGEAVSKDESVRCVVLSGEGRAFCAGLDMGNFGQMATGESGVTGGREPLTTRTHGIANRAQQAAWVWRQCPVPVIAAVHGVALGGGFQVMLGSDIRITHPDTKLSVLEIKWGLVPDMGGTAIMRHLAREDIIRELTFTGRIFSGTEAHEYGFATKLSDNPHEDAMAMAREIATKSPTAIQASKRIFNAVGTMTDAEALLQESVEQDKIIAKGNQVEAVLSVLQKREPAFVDHR</sequence>
<dbReference type="PANTHER" id="PTHR43149">
    <property type="entry name" value="ENOYL-COA HYDRATASE"/>
    <property type="match status" value="1"/>
</dbReference>
<evidence type="ECO:0000256" key="6">
    <source>
        <dbReference type="RuleBase" id="RU003707"/>
    </source>
</evidence>
<organism evidence="7 8">
    <name type="scientific">Hyphomonas johnsonii MHS-2</name>
    <dbReference type="NCBI Taxonomy" id="1280950"/>
    <lineage>
        <taxon>Bacteria</taxon>
        <taxon>Pseudomonadati</taxon>
        <taxon>Pseudomonadota</taxon>
        <taxon>Alphaproteobacteria</taxon>
        <taxon>Hyphomonadales</taxon>
        <taxon>Hyphomonadaceae</taxon>
        <taxon>Hyphomonas</taxon>
    </lineage>
</organism>
<dbReference type="Pfam" id="PF00378">
    <property type="entry name" value="ECH_1"/>
    <property type="match status" value="1"/>
</dbReference>
<dbReference type="OrthoDB" id="9781757at2"/>
<protein>
    <submittedName>
        <fullName evidence="7">Enoyl-CoA hydratase/isomerase</fullName>
    </submittedName>
</protein>
<keyword evidence="8" id="KW-1185">Reference proteome</keyword>
<dbReference type="Gene3D" id="1.10.12.10">
    <property type="entry name" value="Lyase 2-enoyl-coa Hydratase, Chain A, domain 2"/>
    <property type="match status" value="1"/>
</dbReference>
<evidence type="ECO:0000256" key="3">
    <source>
        <dbReference type="ARBA" id="ARBA00022832"/>
    </source>
</evidence>
<dbReference type="PANTHER" id="PTHR43149:SF1">
    <property type="entry name" value="DELTA(3,5)-DELTA(2,4)-DIENOYL-COA ISOMERASE, MITOCHONDRIAL"/>
    <property type="match status" value="1"/>
</dbReference>
<dbReference type="SUPFAM" id="SSF52096">
    <property type="entry name" value="ClpP/crotonase"/>
    <property type="match status" value="1"/>
</dbReference>
<dbReference type="InterPro" id="IPR045002">
    <property type="entry name" value="Ech1-like"/>
</dbReference>
<proteinExistence type="inferred from homology"/>
<dbReference type="InterPro" id="IPR018376">
    <property type="entry name" value="Enoyl-CoA_hyd/isom_CS"/>
</dbReference>
<dbReference type="InterPro" id="IPR029045">
    <property type="entry name" value="ClpP/crotonase-like_dom_sf"/>
</dbReference>
<dbReference type="EMBL" id="ARYK01000001">
    <property type="protein sequence ID" value="KCZ94070.1"/>
    <property type="molecule type" value="Genomic_DNA"/>
</dbReference>
<name>A0A059FTR7_9PROT</name>
<dbReference type="GO" id="GO:0006635">
    <property type="term" value="P:fatty acid beta-oxidation"/>
    <property type="evidence" value="ECO:0007669"/>
    <property type="project" value="UniProtKB-UniPathway"/>
</dbReference>
<dbReference type="UniPathway" id="UPA00659"/>
<evidence type="ECO:0000256" key="2">
    <source>
        <dbReference type="ARBA" id="ARBA00005254"/>
    </source>
</evidence>
<evidence type="ECO:0000313" key="7">
    <source>
        <dbReference type="EMBL" id="KCZ94070.1"/>
    </source>
</evidence>
<gene>
    <name evidence="7" type="ORF">HJO_01805</name>
</gene>
<evidence type="ECO:0000256" key="4">
    <source>
        <dbReference type="ARBA" id="ARBA00023098"/>
    </source>
</evidence>
<dbReference type="CDD" id="cd06558">
    <property type="entry name" value="crotonase-like"/>
    <property type="match status" value="1"/>
</dbReference>
<keyword evidence="5 7" id="KW-0413">Isomerase</keyword>
<dbReference type="PROSITE" id="PS00166">
    <property type="entry name" value="ENOYL_COA_HYDRATASE"/>
    <property type="match status" value="1"/>
</dbReference>
<dbReference type="Gene3D" id="3.90.226.10">
    <property type="entry name" value="2-enoyl-CoA Hydratase, Chain A, domain 1"/>
    <property type="match status" value="1"/>
</dbReference>
<dbReference type="AlphaFoldDB" id="A0A059FTR7"/>
<evidence type="ECO:0000313" key="8">
    <source>
        <dbReference type="Proteomes" id="UP000025171"/>
    </source>
</evidence>
<dbReference type="NCBIfam" id="NF005699">
    <property type="entry name" value="PRK07509.1"/>
    <property type="match status" value="1"/>
</dbReference>
<dbReference type="InterPro" id="IPR001753">
    <property type="entry name" value="Enoyl-CoA_hydra/iso"/>
</dbReference>
<keyword evidence="4" id="KW-0443">Lipid metabolism</keyword>
<dbReference type="InterPro" id="IPR014748">
    <property type="entry name" value="Enoyl-CoA_hydra_C"/>
</dbReference>
<comment type="similarity">
    <text evidence="2 6">Belongs to the enoyl-CoA hydratase/isomerase family.</text>
</comment>
<dbReference type="STRING" id="1280950.HJO_01805"/>
<dbReference type="GO" id="GO:0016853">
    <property type="term" value="F:isomerase activity"/>
    <property type="evidence" value="ECO:0007669"/>
    <property type="project" value="UniProtKB-KW"/>
</dbReference>
<dbReference type="Proteomes" id="UP000025171">
    <property type="component" value="Unassembled WGS sequence"/>
</dbReference>
<comment type="caution">
    <text evidence="7">The sequence shown here is derived from an EMBL/GenBank/DDBJ whole genome shotgun (WGS) entry which is preliminary data.</text>
</comment>
<evidence type="ECO:0000256" key="1">
    <source>
        <dbReference type="ARBA" id="ARBA00005005"/>
    </source>
</evidence>
<dbReference type="PATRIC" id="fig|1280950.3.peg.371"/>
<keyword evidence="3" id="KW-0276">Fatty acid metabolism</keyword>
<comment type="pathway">
    <text evidence="1">Lipid metabolism; fatty acid beta-oxidation.</text>
</comment>
<dbReference type="RefSeq" id="WP_035612983.1">
    <property type="nucleotide sequence ID" value="NZ_ARYK01000001.1"/>
</dbReference>
<evidence type="ECO:0000256" key="5">
    <source>
        <dbReference type="ARBA" id="ARBA00023235"/>
    </source>
</evidence>